<dbReference type="Gene3D" id="3.40.50.2000">
    <property type="entry name" value="Glycogen Phosphorylase B"/>
    <property type="match status" value="2"/>
</dbReference>
<sequence length="1493" mass="167340">MNEPTTPAKNSVPKAEATNTRTRSLRRLYDTHDGKVSDKWSIYLSEYDRFFSKYRSKPVRILEIGIQNGGSLEIWGKYFPKAEIILGCDINQNCGLLRFDDKRIDVVVGDANSEEIQSSIVARSETFDVIIDDGSHISSDVIRTFARYFPHLLDGGIFVIEDLHTSYWQDFEGGLYDPLSSISFFKRLLDLVNHEHWGLDHRRTDALAAFANRYGIAFDEPSLASIHSIEFLNSLCIITKRPSQENVLGRRHVAGEVAAVEQSILRLDGTVLNAASQAGNPWSLQSMTMEEEIAGHREQGEHREMQTQALLEEVAKSRREVESRSGEIARARAQLAARAEEIHALQAELSTVHVDASTLLADRDNARSEEIRLHGILDAVYASTSWRLTRPLRAIGSRVRAIGNSPIKFCRFAARAAYACWHNLPLPINAKRKLKRAAFSTFPSLFGVTNAYRAWRSLEAPNAPLGDNGAASYRSATSGPGFAPEPVYVPRLEAPPLLQKPVRVVAFYLPQFHPIPENDEWWGHGFTEWTNVRSAQPQFVGHHQPHVPDALGYYDLRDTAVQRRQIELAKLYGVEAFCFYFYWFGGKRLLEKPLENWLEDKSLDMPFCLCWANENWSRRWDGMDQEILIAQDHSPRDDLAFIAEVAPYLRDPRYIRIDGKPLLLVYRPSLLPAAAKTARRWRTWCRANGIGEIFLAYTQSFESVPPKRYGFDAAVEFPPNNSAPPNVTHTVAPLRQDFATTVYDWSVFQQRSENYPPRKYKLFRSVCPGWDNSARRKGGGTVFINNTPALYRRWLDNAIEDALTHVDEPSERLVFVNAWNEWAEGAHLEPDSANGHAYLQATRDSLEAANGKPKPRIAIVSHDAHPHGAQLLALAMAREFGELQYDVDMIVLGDGPMLSRFAEVASLHRVALDSEPVELVRRKLEAIRNAGAEVAIVNTTVSGLMVPVLKEAGFRTVSLVHELPGVLESYSLNRHALAIAEHADKIVFAASIVQSGFESFLGEPLRQALIRPQGLVRRNPFKGQSEEARRLICDQHGFAPGTRYVLAVAFVDHRKGPDLFIEVAEKVLSSHPGTAFIWIGHFDQGMKETIETLLAQKKLKDSVKFVGFVQDPMAYYAGASAYALTSREDPFPNVVLEAAEVGVPVVAFQDATGAADFILDSGGRLAKKLDVEDFAIQLSGILDGPVQHDLVTVGSMRQYLMDLLHHATGFQRISVVVPNYNYANHLLQRLRSIATQSYPIYELIVLDDASTDRSVEIINSFRAEHSELDVELSISSRNSGSVFRQWAKGVGRSRGDLVWIAEADDFAEPGFLEELVPAFADPSLVLAYSQSGQLDGKGRVLAESYIDYTRDISDDWLSDYTKNGQAEISEAMSIKNTIPNVSAAVFRRVAISKAIAEIGDELFSFRVAGDWLVYLRVLIQGKMRFSAKQLNWHRRHAQSVTQSEMAETHLSEVRRAQEVARSLALVSAETRRKADAWLEHVRTYLGVKGSDAA</sequence>
<dbReference type="Proteomes" id="UP001276564">
    <property type="component" value="Unassembled WGS sequence"/>
</dbReference>
<name>A0ABU5ANX2_9HYPH</name>
<evidence type="ECO:0000259" key="2">
    <source>
        <dbReference type="Pfam" id="PF00534"/>
    </source>
</evidence>
<dbReference type="RefSeq" id="WP_320320756.1">
    <property type="nucleotide sequence ID" value="NZ_JAVIIP010000007.1"/>
</dbReference>
<evidence type="ECO:0000256" key="1">
    <source>
        <dbReference type="SAM" id="MobiDB-lite"/>
    </source>
</evidence>
<gene>
    <name evidence="4" type="ORF">RFM23_15390</name>
</gene>
<dbReference type="Pfam" id="PF14307">
    <property type="entry name" value="Glyco_tran_WbsX"/>
    <property type="match status" value="1"/>
</dbReference>
<dbReference type="InterPro" id="IPR029063">
    <property type="entry name" value="SAM-dependent_MTases_sf"/>
</dbReference>
<protein>
    <submittedName>
        <fullName evidence="4">Glycoside hydrolase family 99-like domain-containing protein</fullName>
    </submittedName>
</protein>
<dbReference type="Gene3D" id="3.20.20.80">
    <property type="entry name" value="Glycosidases"/>
    <property type="match status" value="1"/>
</dbReference>
<dbReference type="SUPFAM" id="SSF53335">
    <property type="entry name" value="S-adenosyl-L-methionine-dependent methyltransferases"/>
    <property type="match status" value="1"/>
</dbReference>
<dbReference type="CDD" id="cd11579">
    <property type="entry name" value="Glyco_tran_WbsX"/>
    <property type="match status" value="1"/>
</dbReference>
<dbReference type="InterPro" id="IPR001296">
    <property type="entry name" value="Glyco_trans_1"/>
</dbReference>
<dbReference type="Pfam" id="PF00534">
    <property type="entry name" value="Glycos_transf_1"/>
    <property type="match status" value="1"/>
</dbReference>
<dbReference type="Gene3D" id="3.40.50.150">
    <property type="entry name" value="Vaccinia Virus protein VP39"/>
    <property type="match status" value="1"/>
</dbReference>
<reference evidence="4 5" key="1">
    <citation type="submission" date="2023-08" db="EMBL/GenBank/DDBJ databases">
        <title>Implementing the SeqCode for naming new Mesorhizobium species isolated from Vachellia karroo root nodules.</title>
        <authorList>
            <person name="Van Lill M."/>
        </authorList>
    </citation>
    <scope>NUCLEOTIDE SEQUENCE [LARGE SCALE GENOMIC DNA]</scope>
    <source>
        <strain evidence="4 5">VK4B</strain>
    </source>
</reference>
<feature type="domain" description="Glycosyl transferase family 1" evidence="2">
    <location>
        <begin position="1034"/>
        <end position="1184"/>
    </location>
</feature>
<organism evidence="4 5">
    <name type="scientific">Mesorhizobium abyssinicae</name>
    <dbReference type="NCBI Taxonomy" id="1209958"/>
    <lineage>
        <taxon>Bacteria</taxon>
        <taxon>Pseudomonadati</taxon>
        <taxon>Pseudomonadota</taxon>
        <taxon>Alphaproteobacteria</taxon>
        <taxon>Hyphomicrobiales</taxon>
        <taxon>Phyllobacteriaceae</taxon>
        <taxon>Mesorhizobium</taxon>
    </lineage>
</organism>
<keyword evidence="5" id="KW-1185">Reference proteome</keyword>
<accession>A0ABU5ANX2</accession>
<dbReference type="PANTHER" id="PTHR41244:SF1">
    <property type="entry name" value="GLYCOSYLTRANSFERASE"/>
    <property type="match status" value="1"/>
</dbReference>
<dbReference type="EMBL" id="JAVIIP010000007">
    <property type="protein sequence ID" value="MDX8539004.1"/>
    <property type="molecule type" value="Genomic_DNA"/>
</dbReference>
<feature type="region of interest" description="Disordered" evidence="1">
    <location>
        <begin position="1"/>
        <end position="20"/>
    </location>
</feature>
<dbReference type="Pfam" id="PF00535">
    <property type="entry name" value="Glycos_transf_2"/>
    <property type="match status" value="1"/>
</dbReference>
<evidence type="ECO:0000259" key="3">
    <source>
        <dbReference type="Pfam" id="PF00535"/>
    </source>
</evidence>
<dbReference type="InterPro" id="IPR032719">
    <property type="entry name" value="WbsX"/>
</dbReference>
<dbReference type="InterPro" id="IPR029044">
    <property type="entry name" value="Nucleotide-diphossugar_trans"/>
</dbReference>
<dbReference type="SUPFAM" id="SSF53756">
    <property type="entry name" value="UDP-Glycosyltransferase/glycogen phosphorylase"/>
    <property type="match status" value="1"/>
</dbReference>
<evidence type="ECO:0000313" key="5">
    <source>
        <dbReference type="Proteomes" id="UP001276564"/>
    </source>
</evidence>
<feature type="domain" description="Glycosyltransferase 2-like" evidence="3">
    <location>
        <begin position="1214"/>
        <end position="1327"/>
    </location>
</feature>
<proteinExistence type="predicted"/>
<dbReference type="Gene3D" id="3.90.550.10">
    <property type="entry name" value="Spore Coat Polysaccharide Biosynthesis Protein SpsA, Chain A"/>
    <property type="match status" value="1"/>
</dbReference>
<comment type="caution">
    <text evidence="4">The sequence shown here is derived from an EMBL/GenBank/DDBJ whole genome shotgun (WGS) entry which is preliminary data.</text>
</comment>
<dbReference type="SUPFAM" id="SSF53448">
    <property type="entry name" value="Nucleotide-diphospho-sugar transferases"/>
    <property type="match status" value="1"/>
</dbReference>
<evidence type="ECO:0000313" key="4">
    <source>
        <dbReference type="EMBL" id="MDX8539004.1"/>
    </source>
</evidence>
<dbReference type="PANTHER" id="PTHR41244">
    <property type="entry name" value="RHAMNAN SYNTHESIS F"/>
    <property type="match status" value="1"/>
</dbReference>
<dbReference type="InterPro" id="IPR001173">
    <property type="entry name" value="Glyco_trans_2-like"/>
</dbReference>